<feature type="signal peptide" evidence="7">
    <location>
        <begin position="1"/>
        <end position="37"/>
    </location>
</feature>
<protein>
    <submittedName>
        <fullName evidence="9">Peptidase S8/S53 domain-containing protein</fullName>
    </submittedName>
</protein>
<keyword evidence="4 5" id="KW-0720">Serine protease</keyword>
<dbReference type="STRING" id="765915.A0A1Y2HUV0"/>
<reference evidence="9 10" key="1">
    <citation type="submission" date="2016-07" db="EMBL/GenBank/DDBJ databases">
        <title>Pervasive Adenine N6-methylation of Active Genes in Fungi.</title>
        <authorList>
            <consortium name="DOE Joint Genome Institute"/>
            <person name="Mondo S.J."/>
            <person name="Dannebaum R.O."/>
            <person name="Kuo R.C."/>
            <person name="Labutti K."/>
            <person name="Haridas S."/>
            <person name="Kuo A."/>
            <person name="Salamov A."/>
            <person name="Ahrendt S.R."/>
            <person name="Lipzen A."/>
            <person name="Sullivan W."/>
            <person name="Andreopoulos W.B."/>
            <person name="Clum A."/>
            <person name="Lindquist E."/>
            <person name="Daum C."/>
            <person name="Ramamoorthy G.K."/>
            <person name="Gryganskyi A."/>
            <person name="Culley D."/>
            <person name="Magnuson J.K."/>
            <person name="James T.Y."/>
            <person name="O'Malley M.A."/>
            <person name="Stajich J.E."/>
            <person name="Spatafora J.W."/>
            <person name="Visel A."/>
            <person name="Grigoriev I.V."/>
        </authorList>
    </citation>
    <scope>NUCLEOTIDE SEQUENCE [LARGE SCALE GENOMIC DNA]</scope>
    <source>
        <strain evidence="9 10">PL171</strain>
    </source>
</reference>
<dbReference type="PRINTS" id="PR00723">
    <property type="entry name" value="SUBTILISIN"/>
</dbReference>
<gene>
    <name evidence="9" type="ORF">BCR44DRAFT_1497464</name>
</gene>
<dbReference type="AlphaFoldDB" id="A0A1Y2HUV0"/>
<evidence type="ECO:0000256" key="2">
    <source>
        <dbReference type="ARBA" id="ARBA00022670"/>
    </source>
</evidence>
<dbReference type="Proteomes" id="UP000193411">
    <property type="component" value="Unassembled WGS sequence"/>
</dbReference>
<name>A0A1Y2HUV0_9FUNG</name>
<keyword evidence="2 5" id="KW-0645">Protease</keyword>
<evidence type="ECO:0000256" key="5">
    <source>
        <dbReference type="PROSITE-ProRule" id="PRU01240"/>
    </source>
</evidence>
<dbReference type="InterPro" id="IPR050131">
    <property type="entry name" value="Peptidase_S8_subtilisin-like"/>
</dbReference>
<feature type="active site" description="Charge relay system" evidence="5">
    <location>
        <position position="217"/>
    </location>
</feature>
<feature type="chain" id="PRO_5013299591" evidence="7">
    <location>
        <begin position="38"/>
        <end position="431"/>
    </location>
</feature>
<dbReference type="PROSITE" id="PS00136">
    <property type="entry name" value="SUBTILASE_ASP"/>
    <property type="match status" value="1"/>
</dbReference>
<keyword evidence="7" id="KW-0732">Signal</keyword>
<dbReference type="OrthoDB" id="1896086at2759"/>
<evidence type="ECO:0000256" key="6">
    <source>
        <dbReference type="RuleBase" id="RU003355"/>
    </source>
</evidence>
<dbReference type="InterPro" id="IPR023827">
    <property type="entry name" value="Peptidase_S8_Asp-AS"/>
</dbReference>
<sequence>MLAGSLSRPRQLPLLATTSCLALIVACLCALLTATNALPTRVPLAVPDGDMIIDFDPSQPVDDALVQRVVAILMRNGMPEAKNRIHRLEIGDSDEQQVQALAVPDMGDSVRAQLRAELEGRIRAIEGQVTWGSAQEPPVPVPSPPPPASPVPAGIDRIDSRTGLDQQFRYFPTSKLGAATDIYVIDSGCDDKHPDLAGRVVFKQDLTGEGDEDQNGHGTHTAATAAGKLHGIARNANIICLKVLDRNSKTTQITVLRALDVVSEQIKKRRAPAVVNMSLYANPPPSSSSSYYATFADRFRSLYQGWPKGQWSVESTTERAIDALVAEGVSVVMSAGNNNGKDACDYSPGFVKSALTVGATNPRNDSVAPFSNVGSPGVQIESARANTTATRPLSGTSMSAPHVAGVLSVLLGEGLTRVAAERVCWTWLCAT</sequence>
<feature type="active site" description="Charge relay system" evidence="5">
    <location>
        <position position="186"/>
    </location>
</feature>
<dbReference type="InterPro" id="IPR036852">
    <property type="entry name" value="Peptidase_S8/S53_dom_sf"/>
</dbReference>
<comment type="similarity">
    <text evidence="1 5 6">Belongs to the peptidase S8 family.</text>
</comment>
<dbReference type="InterPro" id="IPR023828">
    <property type="entry name" value="Peptidase_S8_Ser-AS"/>
</dbReference>
<evidence type="ECO:0000313" key="9">
    <source>
        <dbReference type="EMBL" id="ORZ38370.1"/>
    </source>
</evidence>
<dbReference type="CDD" id="cd04077">
    <property type="entry name" value="Peptidases_S8_PCSK9_ProteinaseK_like"/>
    <property type="match status" value="1"/>
</dbReference>
<evidence type="ECO:0000256" key="4">
    <source>
        <dbReference type="ARBA" id="ARBA00022825"/>
    </source>
</evidence>
<evidence type="ECO:0000313" key="10">
    <source>
        <dbReference type="Proteomes" id="UP000193411"/>
    </source>
</evidence>
<keyword evidence="3 5" id="KW-0378">Hydrolase</keyword>
<dbReference type="InterPro" id="IPR000209">
    <property type="entry name" value="Peptidase_S8/S53_dom"/>
</dbReference>
<keyword evidence="10" id="KW-1185">Reference proteome</keyword>
<dbReference type="GO" id="GO:0006508">
    <property type="term" value="P:proteolysis"/>
    <property type="evidence" value="ECO:0007669"/>
    <property type="project" value="UniProtKB-KW"/>
</dbReference>
<dbReference type="PANTHER" id="PTHR43806:SF11">
    <property type="entry name" value="CEREVISIN-RELATED"/>
    <property type="match status" value="1"/>
</dbReference>
<organism evidence="9 10">
    <name type="scientific">Catenaria anguillulae PL171</name>
    <dbReference type="NCBI Taxonomy" id="765915"/>
    <lineage>
        <taxon>Eukaryota</taxon>
        <taxon>Fungi</taxon>
        <taxon>Fungi incertae sedis</taxon>
        <taxon>Blastocladiomycota</taxon>
        <taxon>Blastocladiomycetes</taxon>
        <taxon>Blastocladiales</taxon>
        <taxon>Catenariaceae</taxon>
        <taxon>Catenaria</taxon>
    </lineage>
</organism>
<evidence type="ECO:0000256" key="7">
    <source>
        <dbReference type="SAM" id="SignalP"/>
    </source>
</evidence>
<evidence type="ECO:0000259" key="8">
    <source>
        <dbReference type="Pfam" id="PF00082"/>
    </source>
</evidence>
<dbReference type="PANTHER" id="PTHR43806">
    <property type="entry name" value="PEPTIDASE S8"/>
    <property type="match status" value="1"/>
</dbReference>
<dbReference type="SUPFAM" id="SSF52743">
    <property type="entry name" value="Subtilisin-like"/>
    <property type="match status" value="1"/>
</dbReference>
<dbReference type="Gene3D" id="3.40.50.200">
    <property type="entry name" value="Peptidase S8/S53 domain"/>
    <property type="match status" value="1"/>
</dbReference>
<dbReference type="PROSITE" id="PS51892">
    <property type="entry name" value="SUBTILASE"/>
    <property type="match status" value="1"/>
</dbReference>
<dbReference type="EMBL" id="MCFL01000009">
    <property type="protein sequence ID" value="ORZ38370.1"/>
    <property type="molecule type" value="Genomic_DNA"/>
</dbReference>
<comment type="caution">
    <text evidence="9">The sequence shown here is derived from an EMBL/GenBank/DDBJ whole genome shotgun (WGS) entry which is preliminary data.</text>
</comment>
<dbReference type="PROSITE" id="PS00138">
    <property type="entry name" value="SUBTILASE_SER"/>
    <property type="match status" value="1"/>
</dbReference>
<evidence type="ECO:0000256" key="1">
    <source>
        <dbReference type="ARBA" id="ARBA00011073"/>
    </source>
</evidence>
<dbReference type="GO" id="GO:0004252">
    <property type="term" value="F:serine-type endopeptidase activity"/>
    <property type="evidence" value="ECO:0007669"/>
    <property type="project" value="UniProtKB-UniRule"/>
</dbReference>
<feature type="domain" description="Peptidase S8/S53" evidence="8">
    <location>
        <begin position="182"/>
        <end position="411"/>
    </location>
</feature>
<feature type="active site" description="Charge relay system" evidence="5">
    <location>
        <position position="397"/>
    </location>
</feature>
<proteinExistence type="inferred from homology"/>
<dbReference type="Pfam" id="PF00082">
    <property type="entry name" value="Peptidase_S8"/>
    <property type="match status" value="1"/>
</dbReference>
<accession>A0A1Y2HUV0</accession>
<dbReference type="GO" id="GO:0005615">
    <property type="term" value="C:extracellular space"/>
    <property type="evidence" value="ECO:0007669"/>
    <property type="project" value="TreeGrafter"/>
</dbReference>
<dbReference type="InterPro" id="IPR015500">
    <property type="entry name" value="Peptidase_S8_subtilisin-rel"/>
</dbReference>
<dbReference type="InterPro" id="IPR034193">
    <property type="entry name" value="PCSK9_ProteinaseK-like"/>
</dbReference>
<evidence type="ECO:0000256" key="3">
    <source>
        <dbReference type="ARBA" id="ARBA00022801"/>
    </source>
</evidence>